<protein>
    <recommendedName>
        <fullName evidence="3">beta-glucosidase</fullName>
        <ecNumber evidence="3">3.2.1.21</ecNumber>
    </recommendedName>
</protein>
<reference evidence="6" key="1">
    <citation type="submission" date="2021-02" db="EMBL/GenBank/DDBJ databases">
        <authorList>
            <person name="Dougan E. K."/>
            <person name="Rhodes N."/>
            <person name="Thang M."/>
            <person name="Chan C."/>
        </authorList>
    </citation>
    <scope>NUCLEOTIDE SEQUENCE</scope>
</reference>
<dbReference type="SMART" id="SM01217">
    <property type="entry name" value="Fn3_like"/>
    <property type="match status" value="1"/>
</dbReference>
<dbReference type="EC" id="3.2.1.21" evidence="3"/>
<dbReference type="AlphaFoldDB" id="A0A813KKK0"/>
<dbReference type="GO" id="GO:0008422">
    <property type="term" value="F:beta-glucosidase activity"/>
    <property type="evidence" value="ECO:0007669"/>
    <property type="project" value="UniProtKB-EC"/>
</dbReference>
<dbReference type="Pfam" id="PF14310">
    <property type="entry name" value="Fn3-like"/>
    <property type="match status" value="1"/>
</dbReference>
<dbReference type="Gene3D" id="2.60.40.10">
    <property type="entry name" value="Immunoglobulins"/>
    <property type="match status" value="1"/>
</dbReference>
<comment type="catalytic activity">
    <reaction evidence="1">
        <text>Hydrolysis of terminal, non-reducing beta-D-glucosyl residues with release of beta-D-glucose.</text>
        <dbReference type="EC" id="3.2.1.21"/>
    </reaction>
</comment>
<comment type="caution">
    <text evidence="6">The sequence shown here is derived from an EMBL/GenBank/DDBJ whole genome shotgun (WGS) entry which is preliminary data.</text>
</comment>
<proteinExistence type="inferred from homology"/>
<evidence type="ECO:0000256" key="1">
    <source>
        <dbReference type="ARBA" id="ARBA00000448"/>
    </source>
</evidence>
<dbReference type="PANTHER" id="PTHR42715">
    <property type="entry name" value="BETA-GLUCOSIDASE"/>
    <property type="match status" value="1"/>
</dbReference>
<organism evidence="6 7">
    <name type="scientific">Polarella glacialis</name>
    <name type="common">Dinoflagellate</name>
    <dbReference type="NCBI Taxonomy" id="89957"/>
    <lineage>
        <taxon>Eukaryota</taxon>
        <taxon>Sar</taxon>
        <taxon>Alveolata</taxon>
        <taxon>Dinophyceae</taxon>
        <taxon>Suessiales</taxon>
        <taxon>Suessiaceae</taxon>
        <taxon>Polarella</taxon>
    </lineage>
</organism>
<gene>
    <name evidence="6" type="ORF">PGLA2088_LOCUS34458</name>
</gene>
<evidence type="ECO:0000256" key="2">
    <source>
        <dbReference type="ARBA" id="ARBA00005336"/>
    </source>
</evidence>
<accession>A0A813KKK0</accession>
<dbReference type="InterPro" id="IPR050288">
    <property type="entry name" value="Cellulose_deg_GH3"/>
</dbReference>
<evidence type="ECO:0000313" key="6">
    <source>
        <dbReference type="EMBL" id="CAE8707282.1"/>
    </source>
</evidence>
<keyword evidence="4" id="KW-0378">Hydrolase</keyword>
<feature type="non-terminal residue" evidence="6">
    <location>
        <position position="112"/>
    </location>
</feature>
<sequence>ISVINAGQFSGEEVVQAYVHFPDPRGGDQEWIRETPRMVLKGFQRTRSLEPRDTQQMSFAFSVADLSLYSVQQGGWVAQSKADIWFGASSGDIRKVIKVDLGDRVPIPEAGG</sequence>
<evidence type="ECO:0000313" key="7">
    <source>
        <dbReference type="Proteomes" id="UP000626109"/>
    </source>
</evidence>
<dbReference type="InterPro" id="IPR026891">
    <property type="entry name" value="Fn3-like"/>
</dbReference>
<comment type="similarity">
    <text evidence="2">Belongs to the glycosyl hydrolase 3 family.</text>
</comment>
<feature type="domain" description="Fibronectin type III-like" evidence="5">
    <location>
        <begin position="13"/>
        <end position="90"/>
    </location>
</feature>
<evidence type="ECO:0000256" key="4">
    <source>
        <dbReference type="ARBA" id="ARBA00022801"/>
    </source>
</evidence>
<name>A0A813KKK0_POLGL</name>
<dbReference type="Proteomes" id="UP000626109">
    <property type="component" value="Unassembled WGS sequence"/>
</dbReference>
<dbReference type="EMBL" id="CAJNNW010031363">
    <property type="protein sequence ID" value="CAE8707282.1"/>
    <property type="molecule type" value="Genomic_DNA"/>
</dbReference>
<dbReference type="PANTHER" id="PTHR42715:SF10">
    <property type="entry name" value="BETA-GLUCOSIDASE"/>
    <property type="match status" value="1"/>
</dbReference>
<evidence type="ECO:0000256" key="3">
    <source>
        <dbReference type="ARBA" id="ARBA00012744"/>
    </source>
</evidence>
<dbReference type="InterPro" id="IPR013783">
    <property type="entry name" value="Ig-like_fold"/>
</dbReference>
<evidence type="ECO:0000259" key="5">
    <source>
        <dbReference type="SMART" id="SM01217"/>
    </source>
</evidence>